<dbReference type="InterPro" id="IPR036936">
    <property type="entry name" value="CRIB_dom_sf"/>
</dbReference>
<reference evidence="4" key="1">
    <citation type="submission" date="2020-10" db="EMBL/GenBank/DDBJ databases">
        <authorList>
            <person name="Han B."/>
            <person name="Lu T."/>
            <person name="Zhao Q."/>
            <person name="Huang X."/>
            <person name="Zhao Y."/>
        </authorList>
    </citation>
    <scope>NUCLEOTIDE SEQUENCE</scope>
</reference>
<dbReference type="GO" id="GO:0005096">
    <property type="term" value="F:GTPase activator activity"/>
    <property type="evidence" value="ECO:0007669"/>
    <property type="project" value="UniProtKB-KW"/>
</dbReference>
<sequence length="181" mass="19995">MAQRRPPAADAGVAGRRSRVACCRGSEAARGHDSESPASWPPAQRPRGAAEAGLPARKEEDAALALRKMEMGWPTDVRHVAHVTLDRFHGFLGLPVEFEDEMPCRVPSARNHSENFDFLKDEFMILSAPDLEQVDGLQAHVKKSGLSTEIELLISSPLLRYNLAALFLDVFYQGQSFILKT</sequence>
<dbReference type="EMBL" id="CAJGYO010000016">
    <property type="protein sequence ID" value="CAD6271183.1"/>
    <property type="molecule type" value="Genomic_DNA"/>
</dbReference>
<dbReference type="SMART" id="SM00285">
    <property type="entry name" value="PBD"/>
    <property type="match status" value="1"/>
</dbReference>
<dbReference type="InterPro" id="IPR044785">
    <property type="entry name" value="RopGAP1-5"/>
</dbReference>
<feature type="domain" description="CRIB" evidence="3">
    <location>
        <begin position="71"/>
        <end position="105"/>
    </location>
</feature>
<evidence type="ECO:0000256" key="2">
    <source>
        <dbReference type="SAM" id="MobiDB-lite"/>
    </source>
</evidence>
<dbReference type="Gene3D" id="3.90.810.10">
    <property type="entry name" value="CRIB domain"/>
    <property type="match status" value="1"/>
</dbReference>
<dbReference type="PANTHER" id="PTHR23177">
    <property type="entry name" value="MKIAA1688 PROTEIN"/>
    <property type="match status" value="1"/>
</dbReference>
<name>A0A811RMS7_9POAL</name>
<feature type="region of interest" description="Disordered" evidence="2">
    <location>
        <begin position="23"/>
        <end position="56"/>
    </location>
</feature>
<evidence type="ECO:0000256" key="1">
    <source>
        <dbReference type="ARBA" id="ARBA00022468"/>
    </source>
</evidence>
<protein>
    <recommendedName>
        <fullName evidence="3">CRIB domain-containing protein</fullName>
    </recommendedName>
</protein>
<proteinExistence type="predicted"/>
<dbReference type="InterPro" id="IPR000095">
    <property type="entry name" value="CRIB_dom"/>
</dbReference>
<dbReference type="PANTHER" id="PTHR23177:SF35">
    <property type="entry name" value="RHO GTPASE-ACTIVATING PROTEIN GACA"/>
    <property type="match status" value="1"/>
</dbReference>
<gene>
    <name evidence="4" type="ORF">NCGR_LOCUS54470</name>
</gene>
<accession>A0A811RMS7</accession>
<dbReference type="OrthoDB" id="185175at2759"/>
<comment type="caution">
    <text evidence="4">The sequence shown here is derived from an EMBL/GenBank/DDBJ whole genome shotgun (WGS) entry which is preliminary data.</text>
</comment>
<dbReference type="CDD" id="cd00132">
    <property type="entry name" value="CRIB"/>
    <property type="match status" value="1"/>
</dbReference>
<dbReference type="Proteomes" id="UP000604825">
    <property type="component" value="Unassembled WGS sequence"/>
</dbReference>
<evidence type="ECO:0000313" key="5">
    <source>
        <dbReference type="Proteomes" id="UP000604825"/>
    </source>
</evidence>
<evidence type="ECO:0000313" key="4">
    <source>
        <dbReference type="EMBL" id="CAD6271183.1"/>
    </source>
</evidence>
<keyword evidence="5" id="KW-1185">Reference proteome</keyword>
<keyword evidence="1" id="KW-0343">GTPase activation</keyword>
<dbReference type="AlphaFoldDB" id="A0A811RMS7"/>
<evidence type="ECO:0000259" key="3">
    <source>
        <dbReference type="SMART" id="SM00285"/>
    </source>
</evidence>
<organism evidence="4 5">
    <name type="scientific">Miscanthus lutarioriparius</name>
    <dbReference type="NCBI Taxonomy" id="422564"/>
    <lineage>
        <taxon>Eukaryota</taxon>
        <taxon>Viridiplantae</taxon>
        <taxon>Streptophyta</taxon>
        <taxon>Embryophyta</taxon>
        <taxon>Tracheophyta</taxon>
        <taxon>Spermatophyta</taxon>
        <taxon>Magnoliopsida</taxon>
        <taxon>Liliopsida</taxon>
        <taxon>Poales</taxon>
        <taxon>Poaceae</taxon>
        <taxon>PACMAD clade</taxon>
        <taxon>Panicoideae</taxon>
        <taxon>Andropogonodae</taxon>
        <taxon>Andropogoneae</taxon>
        <taxon>Saccharinae</taxon>
        <taxon>Miscanthus</taxon>
    </lineage>
</organism>